<dbReference type="PaxDb" id="4565-Traes_5DS_B794DCAD0.1"/>
<dbReference type="InterPro" id="IPR002110">
    <property type="entry name" value="Ankyrin_rpt"/>
</dbReference>
<dbReference type="InterPro" id="IPR051616">
    <property type="entry name" value="Cul2-RING_E3_ligase_SR"/>
</dbReference>
<feature type="repeat" description="ANK" evidence="1">
    <location>
        <begin position="299"/>
        <end position="331"/>
    </location>
</feature>
<dbReference type="Gene3D" id="1.25.40.10">
    <property type="entry name" value="Tetratricopeptide repeat domain"/>
    <property type="match status" value="1"/>
</dbReference>
<dbReference type="InterPro" id="IPR011990">
    <property type="entry name" value="TPR-like_helical_dom_sf"/>
</dbReference>
<dbReference type="SUPFAM" id="SSF48452">
    <property type="entry name" value="TPR-like"/>
    <property type="match status" value="1"/>
</dbReference>
<dbReference type="SUPFAM" id="SSF48403">
    <property type="entry name" value="Ankyrin repeat"/>
    <property type="match status" value="1"/>
</dbReference>
<accession>A0A3B6MJR9</accession>
<dbReference type="EnsemblPlants" id="TraesCS5D02G015800.1">
    <property type="protein sequence ID" value="TraesCS5D02G015800.1"/>
    <property type="gene ID" value="TraesCS5D02G015800"/>
</dbReference>
<dbReference type="OrthoDB" id="412869at2759"/>
<dbReference type="PRINTS" id="PR01415">
    <property type="entry name" value="ANKYRIN"/>
</dbReference>
<dbReference type="Gramene" id="TraesJUL5D03G03053350.2">
    <property type="protein sequence ID" value="TraesJUL5D03G03053350.2"/>
    <property type="gene ID" value="TraesJUL5D03G03053350"/>
</dbReference>
<dbReference type="Pfam" id="PF12796">
    <property type="entry name" value="Ank_2"/>
    <property type="match status" value="3"/>
</dbReference>
<dbReference type="SMART" id="SM00028">
    <property type="entry name" value="TPR"/>
    <property type="match status" value="3"/>
</dbReference>
<reference evidence="5" key="2">
    <citation type="submission" date="2018-10" db="UniProtKB">
        <authorList>
            <consortium name="EnsemblPlants"/>
        </authorList>
    </citation>
    <scope>IDENTIFICATION</scope>
</reference>
<keyword evidence="2" id="KW-0802">TPR repeat</keyword>
<dbReference type="SMART" id="SM00248">
    <property type="entry name" value="ANK"/>
    <property type="match status" value="6"/>
</dbReference>
<dbReference type="InterPro" id="IPR036770">
    <property type="entry name" value="Ankyrin_rpt-contain_sf"/>
</dbReference>
<dbReference type="PROSITE" id="PS50005">
    <property type="entry name" value="TPR"/>
    <property type="match status" value="2"/>
</dbReference>
<gene>
    <name evidence="5" type="primary">LOC123119096</name>
</gene>
<dbReference type="InterPro" id="IPR058209">
    <property type="entry name" value="TPR_BSK1_C"/>
</dbReference>
<evidence type="ECO:0000259" key="4">
    <source>
        <dbReference type="Pfam" id="PF25575"/>
    </source>
</evidence>
<evidence type="ECO:0000256" key="3">
    <source>
        <dbReference type="SAM" id="MobiDB-lite"/>
    </source>
</evidence>
<dbReference type="OMA" id="QHGTPLH"/>
<feature type="region of interest" description="Disordered" evidence="3">
    <location>
        <begin position="56"/>
        <end position="92"/>
    </location>
</feature>
<feature type="repeat" description="TPR" evidence="2">
    <location>
        <begin position="488"/>
        <end position="521"/>
    </location>
</feature>
<protein>
    <recommendedName>
        <fullName evidence="4">Serine/threonine-protein kinase BSK1-like TPR repeats domain-containing protein</fullName>
    </recommendedName>
</protein>
<dbReference type="PANTHER" id="PTHR46224">
    <property type="entry name" value="ANKYRIN REPEAT FAMILY PROTEIN"/>
    <property type="match status" value="1"/>
</dbReference>
<dbReference type="PROSITE" id="PS50088">
    <property type="entry name" value="ANK_REPEAT"/>
    <property type="match status" value="5"/>
</dbReference>
<proteinExistence type="predicted"/>
<reference evidence="5" key="1">
    <citation type="submission" date="2018-08" db="EMBL/GenBank/DDBJ databases">
        <authorList>
            <person name="Rossello M."/>
        </authorList>
    </citation>
    <scope>NUCLEOTIDE SEQUENCE [LARGE SCALE GENOMIC DNA]</scope>
    <source>
        <strain evidence="5">cv. Chinese Spring</strain>
    </source>
</reference>
<feature type="domain" description="Serine/threonine-protein kinase BSK1-like TPR repeats" evidence="4">
    <location>
        <begin position="421"/>
        <end position="490"/>
    </location>
</feature>
<feature type="repeat" description="ANK" evidence="1">
    <location>
        <begin position="233"/>
        <end position="265"/>
    </location>
</feature>
<keyword evidence="1" id="KW-0040">ANK repeat</keyword>
<feature type="repeat" description="ANK" evidence="1">
    <location>
        <begin position="265"/>
        <end position="293"/>
    </location>
</feature>
<dbReference type="Gene3D" id="1.25.40.20">
    <property type="entry name" value="Ankyrin repeat-containing domain"/>
    <property type="match status" value="1"/>
</dbReference>
<dbReference type="STRING" id="4565.A0A3B6MJR9"/>
<dbReference type="Proteomes" id="UP000019116">
    <property type="component" value="Chromosome 5D"/>
</dbReference>
<dbReference type="Gramene" id="TraesWEE_scaffold_033703_01G000200.1">
    <property type="protein sequence ID" value="TraesWEE_scaffold_033703_01G000200.1"/>
    <property type="gene ID" value="TraesWEE_scaffold_033703_01G000200"/>
</dbReference>
<evidence type="ECO:0000256" key="1">
    <source>
        <dbReference type="PROSITE-ProRule" id="PRU00023"/>
    </source>
</evidence>
<evidence type="ECO:0000313" key="5">
    <source>
        <dbReference type="EnsemblPlants" id="TraesCS5D02G015800.1"/>
    </source>
</evidence>
<feature type="repeat" description="ANK" evidence="1">
    <location>
        <begin position="200"/>
        <end position="232"/>
    </location>
</feature>
<dbReference type="PANTHER" id="PTHR46224:SF1">
    <property type="entry name" value="OS12G0634900 PROTEIN"/>
    <property type="match status" value="1"/>
</dbReference>
<name>A0A3B6MJR9_WHEAT</name>
<feature type="repeat" description="ANK" evidence="1">
    <location>
        <begin position="328"/>
        <end position="360"/>
    </location>
</feature>
<sequence>MDGAAVSDRDRGEGRGGRVSASHCVSHLQLQLQAHYPLPFPPLFLTPVSPFHFAALPQPSPSLPPEQSTPRETEQTNPSPPPPPPELGEERGSARAAMDLLEIPLPNMFEQLLGKDEDTWPPEARFLVAAHYGNVRRLKEIARKLDRKGKAGEEATVAATTYRGMNALHAAVGGQGKLAACRYLVETVRMDVNMWDSSPSKKTPLEHAVDGNNLPALRYLLDHGADLTQEEDDGDTVLHHAARRGRCEIVKLLLARGADVNGSSQHGTPLHLAAVKGHESTVEALLEHHADVNKVVPSNLVTPLKAALLSASTPCVKLLVQAGANVNDVNNSLARAASEGLTECVKCLLEAGADPNRPDECGRFPIELAAVYGTREDVELLFPVTSPISTVADWSIDGIINHAKLERLQLQDEDVLNTRKSDLKRKGDEAFEKQDYTSASEFYTQALKVDPSDGKMLASRSRCWLQLGDGQKALEDATRCKRRCPEWAEARLRRGQALMLLKDYEKACEELSGGVELDPENDEMDKLFWEAMELKKK</sequence>
<dbReference type="Gramene" id="TraesROB_scaffold_080002_01G000300.1">
    <property type="protein sequence ID" value="TraesROB_scaffold_080002_01G000300.1"/>
    <property type="gene ID" value="TraesROB_scaffold_080002_01G000300"/>
</dbReference>
<dbReference type="Gramene" id="TraesCLE_scaffold_091625_01G000100.1">
    <property type="protein sequence ID" value="TraesCLE_scaffold_091625_01G000100.1"/>
    <property type="gene ID" value="TraesCLE_scaffold_091625_01G000100"/>
</dbReference>
<dbReference type="InterPro" id="IPR019734">
    <property type="entry name" value="TPR_rpt"/>
</dbReference>
<keyword evidence="6" id="KW-1185">Reference proteome</keyword>
<dbReference type="PROSITE" id="PS50297">
    <property type="entry name" value="ANK_REP_REGION"/>
    <property type="match status" value="3"/>
</dbReference>
<dbReference type="AlphaFoldDB" id="A0A3B6MJR9"/>
<dbReference type="Pfam" id="PF25575">
    <property type="entry name" value="TPR_BSK1_C"/>
    <property type="match status" value="1"/>
</dbReference>
<dbReference type="SMR" id="A0A3B6MJR9"/>
<dbReference type="Gramene" id="TraesCS5D02G015800.1">
    <property type="protein sequence ID" value="TraesCS5D02G015800.1"/>
    <property type="gene ID" value="TraesCS5D02G015800"/>
</dbReference>
<feature type="repeat" description="TPR" evidence="2">
    <location>
        <begin position="420"/>
        <end position="453"/>
    </location>
</feature>
<dbReference type="Gramene" id="TraesCAD_scaffold_018621_01G000300.1">
    <property type="protein sequence ID" value="TraesCAD_scaffold_018621_01G000300.1"/>
    <property type="gene ID" value="TraesCAD_scaffold_018621_01G000300"/>
</dbReference>
<evidence type="ECO:0000256" key="2">
    <source>
        <dbReference type="PROSITE-ProRule" id="PRU00339"/>
    </source>
</evidence>
<organism evidence="5">
    <name type="scientific">Triticum aestivum</name>
    <name type="common">Wheat</name>
    <dbReference type="NCBI Taxonomy" id="4565"/>
    <lineage>
        <taxon>Eukaryota</taxon>
        <taxon>Viridiplantae</taxon>
        <taxon>Streptophyta</taxon>
        <taxon>Embryophyta</taxon>
        <taxon>Tracheophyta</taxon>
        <taxon>Spermatophyta</taxon>
        <taxon>Magnoliopsida</taxon>
        <taxon>Liliopsida</taxon>
        <taxon>Poales</taxon>
        <taxon>Poaceae</taxon>
        <taxon>BOP clade</taxon>
        <taxon>Pooideae</taxon>
        <taxon>Triticodae</taxon>
        <taxon>Triticeae</taxon>
        <taxon>Triticinae</taxon>
        <taxon>Triticum</taxon>
    </lineage>
</organism>
<dbReference type="Gramene" id="TraesCS5D03G0035100.1">
    <property type="protein sequence ID" value="TraesCS5D03G0035100.1.CDS"/>
    <property type="gene ID" value="TraesCS5D03G0035100"/>
</dbReference>
<evidence type="ECO:0000313" key="6">
    <source>
        <dbReference type="Proteomes" id="UP000019116"/>
    </source>
</evidence>